<keyword evidence="2" id="KW-1185">Reference proteome</keyword>
<dbReference type="Proteomes" id="UP001059844">
    <property type="component" value="Chromosome"/>
</dbReference>
<gene>
    <name evidence="1" type="ORF">NOX80_09020</name>
</gene>
<organism evidence="1 2">
    <name type="scientific">Flavobacterium cerinum</name>
    <dbReference type="NCBI Taxonomy" id="2502784"/>
    <lineage>
        <taxon>Bacteria</taxon>
        <taxon>Pseudomonadati</taxon>
        <taxon>Bacteroidota</taxon>
        <taxon>Flavobacteriia</taxon>
        <taxon>Flavobacteriales</taxon>
        <taxon>Flavobacteriaceae</taxon>
        <taxon>Flavobacterium</taxon>
    </lineage>
</organism>
<accession>A0ABY5IWW2</accession>
<dbReference type="EMBL" id="CP101751">
    <property type="protein sequence ID" value="UUC47322.1"/>
    <property type="molecule type" value="Genomic_DNA"/>
</dbReference>
<reference evidence="1" key="1">
    <citation type="submission" date="2022-07" db="EMBL/GenBank/DDBJ databases">
        <title>Isolation, identification, and degradation of a PFOSA degrading strain from sewage treatment plant.</title>
        <authorList>
            <person name="Zhang L."/>
            <person name="Huo Y."/>
        </authorList>
    </citation>
    <scope>NUCLEOTIDE SEQUENCE</scope>
    <source>
        <strain evidence="1">C1</strain>
    </source>
</reference>
<evidence type="ECO:0000313" key="1">
    <source>
        <dbReference type="EMBL" id="UUC47322.1"/>
    </source>
</evidence>
<sequence length="110" mass="12252">MAKNTITLDTAREWAERWNKKKGLYEGHHKLKAFLIPGVDVTQAMSEPGVVNVRAYLGVDENHKEKLMIVGVDADGNDMIDADKGLYIFDFSEPCPSTCNKKPPFINAGE</sequence>
<proteinExistence type="predicted"/>
<evidence type="ECO:0000313" key="2">
    <source>
        <dbReference type="Proteomes" id="UP001059844"/>
    </source>
</evidence>
<name>A0ABY5IWW2_9FLAO</name>
<protein>
    <submittedName>
        <fullName evidence="1">Uncharacterized protein</fullName>
    </submittedName>
</protein>
<dbReference type="RefSeq" id="WP_256552954.1">
    <property type="nucleotide sequence ID" value="NZ_CP101751.1"/>
</dbReference>